<feature type="non-terminal residue" evidence="2">
    <location>
        <position position="76"/>
    </location>
</feature>
<dbReference type="AlphaFoldDB" id="A0A9N9JFH7"/>
<evidence type="ECO:0000256" key="1">
    <source>
        <dbReference type="SAM" id="MobiDB-lite"/>
    </source>
</evidence>
<proteinExistence type="predicted"/>
<organism evidence="2 3">
    <name type="scientific">Dentiscutata erythropus</name>
    <dbReference type="NCBI Taxonomy" id="1348616"/>
    <lineage>
        <taxon>Eukaryota</taxon>
        <taxon>Fungi</taxon>
        <taxon>Fungi incertae sedis</taxon>
        <taxon>Mucoromycota</taxon>
        <taxon>Glomeromycotina</taxon>
        <taxon>Glomeromycetes</taxon>
        <taxon>Diversisporales</taxon>
        <taxon>Gigasporaceae</taxon>
        <taxon>Dentiscutata</taxon>
    </lineage>
</organism>
<gene>
    <name evidence="2" type="ORF">DERYTH_LOCUS19515</name>
</gene>
<dbReference type="Proteomes" id="UP000789405">
    <property type="component" value="Unassembled WGS sequence"/>
</dbReference>
<reference evidence="2" key="1">
    <citation type="submission" date="2021-06" db="EMBL/GenBank/DDBJ databases">
        <authorList>
            <person name="Kallberg Y."/>
            <person name="Tangrot J."/>
            <person name="Rosling A."/>
        </authorList>
    </citation>
    <scope>NUCLEOTIDE SEQUENCE</scope>
    <source>
        <strain evidence="2">MA453B</strain>
    </source>
</reference>
<name>A0A9N9JFH7_9GLOM</name>
<feature type="non-terminal residue" evidence="2">
    <location>
        <position position="1"/>
    </location>
</feature>
<accession>A0A9N9JFH7</accession>
<sequence>LNHSIQSSKTSRPFSHSPSTSPTASHNYRVSEELKVQEISAAGKEGSEKKLVTKVQDKTGKRGLKKSSASEKKVQA</sequence>
<evidence type="ECO:0000313" key="2">
    <source>
        <dbReference type="EMBL" id="CAG8779825.1"/>
    </source>
</evidence>
<comment type="caution">
    <text evidence="2">The sequence shown here is derived from an EMBL/GenBank/DDBJ whole genome shotgun (WGS) entry which is preliminary data.</text>
</comment>
<feature type="compositionally biased region" description="Low complexity" evidence="1">
    <location>
        <begin position="10"/>
        <end position="25"/>
    </location>
</feature>
<dbReference type="EMBL" id="CAJVPY010021512">
    <property type="protein sequence ID" value="CAG8779825.1"/>
    <property type="molecule type" value="Genomic_DNA"/>
</dbReference>
<feature type="compositionally biased region" description="Basic and acidic residues" evidence="1">
    <location>
        <begin position="45"/>
        <end position="60"/>
    </location>
</feature>
<keyword evidence="3" id="KW-1185">Reference proteome</keyword>
<protein>
    <submittedName>
        <fullName evidence="2">3445_t:CDS:1</fullName>
    </submittedName>
</protein>
<evidence type="ECO:0000313" key="3">
    <source>
        <dbReference type="Proteomes" id="UP000789405"/>
    </source>
</evidence>
<feature type="region of interest" description="Disordered" evidence="1">
    <location>
        <begin position="1"/>
        <end position="76"/>
    </location>
</feature>